<dbReference type="PANTHER" id="PTHR16214:SF3">
    <property type="entry name" value="TRANSMEMBRANE PROTEIN 260"/>
    <property type="match status" value="1"/>
</dbReference>
<dbReference type="Pfam" id="PF07719">
    <property type="entry name" value="TPR_2"/>
    <property type="match status" value="1"/>
</dbReference>
<dbReference type="SMART" id="SM00028">
    <property type="entry name" value="TPR"/>
    <property type="match status" value="2"/>
</dbReference>
<dbReference type="InterPro" id="IPR019734">
    <property type="entry name" value="TPR_rpt"/>
</dbReference>
<feature type="repeat" description="TPR" evidence="3">
    <location>
        <begin position="574"/>
        <end position="607"/>
    </location>
</feature>
<dbReference type="Gene3D" id="1.25.40.10">
    <property type="entry name" value="Tetratricopeptide repeat domain"/>
    <property type="match status" value="1"/>
</dbReference>
<dbReference type="InterPro" id="IPR052724">
    <property type="entry name" value="GT117_domain-containing"/>
</dbReference>
<accession>A0A0G0TUH2</accession>
<proteinExistence type="predicted"/>
<evidence type="ECO:0000256" key="4">
    <source>
        <dbReference type="SAM" id="Phobius"/>
    </source>
</evidence>
<evidence type="ECO:0008006" key="7">
    <source>
        <dbReference type="Google" id="ProtNLM"/>
    </source>
</evidence>
<comment type="caution">
    <text evidence="5">The sequence shown here is derived from an EMBL/GenBank/DDBJ whole genome shotgun (WGS) entry which is preliminary data.</text>
</comment>
<feature type="transmembrane region" description="Helical" evidence="4">
    <location>
        <begin position="125"/>
        <end position="142"/>
    </location>
</feature>
<dbReference type="PROSITE" id="PS50005">
    <property type="entry name" value="TPR"/>
    <property type="match status" value="2"/>
</dbReference>
<dbReference type="AlphaFoldDB" id="A0A0G0TUH2"/>
<evidence type="ECO:0000313" key="6">
    <source>
        <dbReference type="Proteomes" id="UP000034531"/>
    </source>
</evidence>
<dbReference type="Pfam" id="PF11028">
    <property type="entry name" value="TMEM260-like"/>
    <property type="match status" value="1"/>
</dbReference>
<feature type="transmembrane region" description="Helical" evidence="4">
    <location>
        <begin position="277"/>
        <end position="299"/>
    </location>
</feature>
<dbReference type="InterPro" id="IPR013105">
    <property type="entry name" value="TPR_2"/>
</dbReference>
<feature type="repeat" description="TPR" evidence="3">
    <location>
        <begin position="669"/>
        <end position="702"/>
    </location>
</feature>
<feature type="transmembrane region" description="Helical" evidence="4">
    <location>
        <begin position="5"/>
        <end position="22"/>
    </location>
</feature>
<dbReference type="InterPro" id="IPR021280">
    <property type="entry name" value="TMEM260-like"/>
</dbReference>
<keyword evidence="2 3" id="KW-0802">TPR repeat</keyword>
<evidence type="ECO:0000256" key="1">
    <source>
        <dbReference type="ARBA" id="ARBA00022737"/>
    </source>
</evidence>
<sequence>MKKYLPYLFGALAFILPLGLYLKTLSPTYIPVDSAEFTLCMHYWGMCHPPGFGFYVFLGKVFTTVFPWGQLIYKANLLSALYASGTVLVLFLTLVKVQVKYPVALLISLMLAVSAAFWEYSISADVFSFATFLVALSFLFVFTKKPFWAFLALGFSASHFYITVMLAPLFAWYFSSLIIASEERQNSRTNLINQVWNFRWSGFRFGDLVVWAIFFALGFVGQVMMFVRMQQDPVINWGHAKGIAGYLYYVRRQEFGSIFLIKNPVLTFSLIKYFKHIYVYLQGIVIGFGVVLPILVPLGLVKEGLWKDKRVILLVSSWLMIVLVQLFLLSTIDPLGAGNPFQINKFYLVSYIPVLILVGMATQKFVDWFFDGETMYVNLLLSAIVAVYLLSSFKSHNLSGNYFSKNMVLDAMEQLPSGSIGITVSHVFYFGGLYEQKIDGKFDGVTLLYFPNEYNRDNEGYHPELFSGKVDEDFVAKVRGTNEIGNAENYILSVIARNPGRDIYILQGSFEEGFFRYLGQYKVPYGLWWRVVRNPQEKPDLDKIVGLLEGLRNGTVLYNDFHFKQQQMDTMLYAVSYNSTGVLAAKYGQWDKAIGLLEKSDKIKPGNSSVKAEIDLVSKVRDLWGQEEQLLGQKDAERLSDLGNGLFNLGNFEGCARVFRDVLKIEQKAIGYNNYASCLASLGNLSEARENYQKALTIDPNLDLAKQGLEHLDSR</sequence>
<keyword evidence="4" id="KW-0472">Membrane</keyword>
<keyword evidence="4" id="KW-0812">Transmembrane</keyword>
<dbReference type="InterPro" id="IPR011990">
    <property type="entry name" value="TPR-like_helical_dom_sf"/>
</dbReference>
<dbReference type="Proteomes" id="UP000034531">
    <property type="component" value="Unassembled WGS sequence"/>
</dbReference>
<dbReference type="SUPFAM" id="SSF48452">
    <property type="entry name" value="TPR-like"/>
    <property type="match status" value="1"/>
</dbReference>
<feature type="transmembrane region" description="Helical" evidence="4">
    <location>
        <begin position="148"/>
        <end position="174"/>
    </location>
</feature>
<evidence type="ECO:0000313" key="5">
    <source>
        <dbReference type="EMBL" id="KKR50700.1"/>
    </source>
</evidence>
<protein>
    <recommendedName>
        <fullName evidence="7">DUF2723 domain-containing protein</fullName>
    </recommendedName>
</protein>
<gene>
    <name evidence="5" type="ORF">UT84_C0008G0014</name>
</gene>
<name>A0A0G0TUH2_9BACT</name>
<feature type="transmembrane region" description="Helical" evidence="4">
    <location>
        <begin position="42"/>
        <end position="63"/>
    </location>
</feature>
<feature type="transmembrane region" description="Helical" evidence="4">
    <location>
        <begin position="344"/>
        <end position="362"/>
    </location>
</feature>
<feature type="transmembrane region" description="Helical" evidence="4">
    <location>
        <begin position="311"/>
        <end position="332"/>
    </location>
</feature>
<evidence type="ECO:0000256" key="3">
    <source>
        <dbReference type="PROSITE-ProRule" id="PRU00339"/>
    </source>
</evidence>
<organism evidence="5 6">
    <name type="scientific">Candidatus Curtissbacteria bacterium GW2011_GWA1_40_16</name>
    <dbReference type="NCBI Taxonomy" id="1618405"/>
    <lineage>
        <taxon>Bacteria</taxon>
        <taxon>Candidatus Curtissiibacteriota</taxon>
    </lineage>
</organism>
<reference evidence="5 6" key="1">
    <citation type="journal article" date="2015" name="Nature">
        <title>rRNA introns, odd ribosomes, and small enigmatic genomes across a large radiation of phyla.</title>
        <authorList>
            <person name="Brown C.T."/>
            <person name="Hug L.A."/>
            <person name="Thomas B.C."/>
            <person name="Sharon I."/>
            <person name="Castelle C.J."/>
            <person name="Singh A."/>
            <person name="Wilkins M.J."/>
            <person name="Williams K.H."/>
            <person name="Banfield J.F."/>
        </authorList>
    </citation>
    <scope>NUCLEOTIDE SEQUENCE [LARGE SCALE GENOMIC DNA]</scope>
</reference>
<dbReference type="EMBL" id="LBYI01000008">
    <property type="protein sequence ID" value="KKR50700.1"/>
    <property type="molecule type" value="Genomic_DNA"/>
</dbReference>
<keyword evidence="1" id="KW-0677">Repeat</keyword>
<dbReference type="PROSITE" id="PS50293">
    <property type="entry name" value="TPR_REGION"/>
    <property type="match status" value="1"/>
</dbReference>
<dbReference type="PANTHER" id="PTHR16214">
    <property type="entry name" value="TRANSMEMBRANE PROTEIN 260"/>
    <property type="match status" value="1"/>
</dbReference>
<evidence type="ECO:0000256" key="2">
    <source>
        <dbReference type="ARBA" id="ARBA00022803"/>
    </source>
</evidence>
<keyword evidence="4" id="KW-1133">Transmembrane helix</keyword>
<feature type="transmembrane region" description="Helical" evidence="4">
    <location>
        <begin position="75"/>
        <end position="95"/>
    </location>
</feature>
<feature type="transmembrane region" description="Helical" evidence="4">
    <location>
        <begin position="208"/>
        <end position="227"/>
    </location>
</feature>
<feature type="transmembrane region" description="Helical" evidence="4">
    <location>
        <begin position="374"/>
        <end position="393"/>
    </location>
</feature>
<feature type="transmembrane region" description="Helical" evidence="4">
    <location>
        <begin position="101"/>
        <end position="118"/>
    </location>
</feature>